<dbReference type="Proteomes" id="UP000566819">
    <property type="component" value="Unassembled WGS sequence"/>
</dbReference>
<sequence length="320" mass="35154">MGFTTTLLASIGLIWISRFLLSTYHFINTYFLHKSTLPLYRHRSTSGKPPWAIVTGASDGIGRGYAHELASHGFNLILHGHNSQKLQAVQYCLRETFPQIQTRVLLLDASTHSLSSLKELEEAVETLKDLHITILINNVGTGATPSGHVFGNLECERPADIDGILNTNARFPAHFTRSVIPLLLSHNKPALILTMGSISDMGSPYLSVYSGCKAFDTAFSRSLTREMRAEGREHVEVLGIMTCQVTETAMENSPSSILKPNAVDYARAALGRVGCGYDVVEGCWPHALLRAVLQRIPAGFFSGMLIDSVREEMKVEGKRA</sequence>
<accession>A0A8H4RPD3</accession>
<dbReference type="OrthoDB" id="47007at2759"/>
<dbReference type="Pfam" id="PF00106">
    <property type="entry name" value="adh_short"/>
    <property type="match status" value="1"/>
</dbReference>
<dbReference type="PRINTS" id="PR00081">
    <property type="entry name" value="GDHRDH"/>
</dbReference>
<evidence type="ECO:0008006" key="6">
    <source>
        <dbReference type="Google" id="ProtNLM"/>
    </source>
</evidence>
<reference evidence="4 5" key="1">
    <citation type="submission" date="2020-03" db="EMBL/GenBank/DDBJ databases">
        <title>Draft Genome Sequence of Cudoniella acicularis.</title>
        <authorList>
            <person name="Buettner E."/>
            <person name="Kellner H."/>
        </authorList>
    </citation>
    <scope>NUCLEOTIDE SEQUENCE [LARGE SCALE GENOMIC DNA]</scope>
    <source>
        <strain evidence="4 5">DSM 108380</strain>
    </source>
</reference>
<keyword evidence="5" id="KW-1185">Reference proteome</keyword>
<dbReference type="AlphaFoldDB" id="A0A8H4RPD3"/>
<feature type="transmembrane region" description="Helical" evidence="3">
    <location>
        <begin position="6"/>
        <end position="27"/>
    </location>
</feature>
<dbReference type="EMBL" id="JAAMPI010000276">
    <property type="protein sequence ID" value="KAF4633248.1"/>
    <property type="molecule type" value="Genomic_DNA"/>
</dbReference>
<protein>
    <recommendedName>
        <fullName evidence="6">NAD(P)-binding protein</fullName>
    </recommendedName>
</protein>
<dbReference type="InterPro" id="IPR051019">
    <property type="entry name" value="VLCFA-Steroid_DH"/>
</dbReference>
<evidence type="ECO:0000313" key="4">
    <source>
        <dbReference type="EMBL" id="KAF4633248.1"/>
    </source>
</evidence>
<comment type="similarity">
    <text evidence="1">Belongs to the short-chain dehydrogenases/reductases (SDR) family.</text>
</comment>
<dbReference type="PANTHER" id="PTHR43899:SF13">
    <property type="entry name" value="RH59310P"/>
    <property type="match status" value="1"/>
</dbReference>
<dbReference type="GO" id="GO:0005783">
    <property type="term" value="C:endoplasmic reticulum"/>
    <property type="evidence" value="ECO:0007669"/>
    <property type="project" value="TreeGrafter"/>
</dbReference>
<dbReference type="InterPro" id="IPR036291">
    <property type="entry name" value="NAD(P)-bd_dom_sf"/>
</dbReference>
<evidence type="ECO:0000256" key="3">
    <source>
        <dbReference type="SAM" id="Phobius"/>
    </source>
</evidence>
<dbReference type="Gene3D" id="3.40.50.720">
    <property type="entry name" value="NAD(P)-binding Rossmann-like Domain"/>
    <property type="match status" value="1"/>
</dbReference>
<proteinExistence type="inferred from homology"/>
<gene>
    <name evidence="4" type="ORF">G7Y89_g4879</name>
</gene>
<dbReference type="PANTHER" id="PTHR43899">
    <property type="entry name" value="RH59310P"/>
    <property type="match status" value="1"/>
</dbReference>
<name>A0A8H4RPD3_9HELO</name>
<keyword evidence="3" id="KW-1133">Transmembrane helix</keyword>
<keyword evidence="3" id="KW-0812">Transmembrane</keyword>
<dbReference type="SUPFAM" id="SSF51735">
    <property type="entry name" value="NAD(P)-binding Rossmann-fold domains"/>
    <property type="match status" value="1"/>
</dbReference>
<evidence type="ECO:0000256" key="1">
    <source>
        <dbReference type="ARBA" id="ARBA00006484"/>
    </source>
</evidence>
<dbReference type="InterPro" id="IPR002347">
    <property type="entry name" value="SDR_fam"/>
</dbReference>
<evidence type="ECO:0000256" key="2">
    <source>
        <dbReference type="ARBA" id="ARBA00023002"/>
    </source>
</evidence>
<keyword evidence="3" id="KW-0472">Membrane</keyword>
<comment type="caution">
    <text evidence="4">The sequence shown here is derived from an EMBL/GenBank/DDBJ whole genome shotgun (WGS) entry which is preliminary data.</text>
</comment>
<dbReference type="GO" id="GO:0016491">
    <property type="term" value="F:oxidoreductase activity"/>
    <property type="evidence" value="ECO:0007669"/>
    <property type="project" value="UniProtKB-KW"/>
</dbReference>
<keyword evidence="2" id="KW-0560">Oxidoreductase</keyword>
<dbReference type="PIRSF" id="PIRSF000126">
    <property type="entry name" value="11-beta-HSD1"/>
    <property type="match status" value="1"/>
</dbReference>
<evidence type="ECO:0000313" key="5">
    <source>
        <dbReference type="Proteomes" id="UP000566819"/>
    </source>
</evidence>
<organism evidence="4 5">
    <name type="scientific">Cudoniella acicularis</name>
    <dbReference type="NCBI Taxonomy" id="354080"/>
    <lineage>
        <taxon>Eukaryota</taxon>
        <taxon>Fungi</taxon>
        <taxon>Dikarya</taxon>
        <taxon>Ascomycota</taxon>
        <taxon>Pezizomycotina</taxon>
        <taxon>Leotiomycetes</taxon>
        <taxon>Helotiales</taxon>
        <taxon>Tricladiaceae</taxon>
        <taxon>Cudoniella</taxon>
    </lineage>
</organism>